<keyword evidence="1" id="KW-0808">Transferase</keyword>
<keyword evidence="4" id="KW-1185">Reference proteome</keyword>
<dbReference type="PROSITE" id="PS51099">
    <property type="entry name" value="PTS_EIIB_TYPE_2"/>
    <property type="match status" value="1"/>
</dbReference>
<dbReference type="RefSeq" id="WP_307337703.1">
    <property type="nucleotide sequence ID" value="NZ_JAUSUQ010000005.1"/>
</dbReference>
<sequence>MKIVTVCGMGLGSSLMLKMTVEKVLKEKGIKATVETCDFSAVSGVEADIILTNAEFAKQINHAQAKVAAVRNIASQEEVSTVLEQLLED</sequence>
<evidence type="ECO:0000313" key="4">
    <source>
        <dbReference type="Proteomes" id="UP001232445"/>
    </source>
</evidence>
<feature type="domain" description="PTS EIIB type-2" evidence="2">
    <location>
        <begin position="1"/>
        <end position="89"/>
    </location>
</feature>
<dbReference type="EMBL" id="JAUSUQ010000005">
    <property type="protein sequence ID" value="MDQ0338775.1"/>
    <property type="molecule type" value="Genomic_DNA"/>
</dbReference>
<evidence type="ECO:0000313" key="3">
    <source>
        <dbReference type="EMBL" id="MDQ0338775.1"/>
    </source>
</evidence>
<gene>
    <name evidence="3" type="ORF">J2S00_001561</name>
</gene>
<evidence type="ECO:0000256" key="1">
    <source>
        <dbReference type="ARBA" id="ARBA00022679"/>
    </source>
</evidence>
<organism evidence="3 4">
    <name type="scientific">Caldalkalibacillus uzonensis</name>
    <dbReference type="NCBI Taxonomy" id="353224"/>
    <lineage>
        <taxon>Bacteria</taxon>
        <taxon>Bacillati</taxon>
        <taxon>Bacillota</taxon>
        <taxon>Bacilli</taxon>
        <taxon>Bacillales</taxon>
        <taxon>Bacillaceae</taxon>
        <taxon>Caldalkalibacillus</taxon>
    </lineage>
</organism>
<reference evidence="3 4" key="1">
    <citation type="submission" date="2023-07" db="EMBL/GenBank/DDBJ databases">
        <title>Genomic Encyclopedia of Type Strains, Phase IV (KMG-IV): sequencing the most valuable type-strain genomes for metagenomic binning, comparative biology and taxonomic classification.</title>
        <authorList>
            <person name="Goeker M."/>
        </authorList>
    </citation>
    <scope>NUCLEOTIDE SEQUENCE [LARGE SCALE GENOMIC DNA]</scope>
    <source>
        <strain evidence="3 4">DSM 17740</strain>
    </source>
</reference>
<dbReference type="InterPro" id="IPR036095">
    <property type="entry name" value="PTS_EIIB-like_sf"/>
</dbReference>
<evidence type="ECO:0000259" key="2">
    <source>
        <dbReference type="PROSITE" id="PS51099"/>
    </source>
</evidence>
<dbReference type="InterPro" id="IPR003501">
    <property type="entry name" value="PTS_EIIB_2/3"/>
</dbReference>
<comment type="caution">
    <text evidence="3">The sequence shown here is derived from an EMBL/GenBank/DDBJ whole genome shotgun (WGS) entry which is preliminary data.</text>
</comment>
<dbReference type="SUPFAM" id="SSF52794">
    <property type="entry name" value="PTS system IIB component-like"/>
    <property type="match status" value="1"/>
</dbReference>
<name>A0ABU0CTE3_9BACI</name>
<proteinExistence type="predicted"/>
<dbReference type="InterPro" id="IPR013011">
    <property type="entry name" value="PTS_EIIB_2"/>
</dbReference>
<dbReference type="CDD" id="cd05563">
    <property type="entry name" value="PTS_IIB_ascorbate"/>
    <property type="match status" value="1"/>
</dbReference>
<accession>A0ABU0CTE3</accession>
<dbReference type="Proteomes" id="UP001232445">
    <property type="component" value="Unassembled WGS sequence"/>
</dbReference>
<dbReference type="Gene3D" id="3.40.50.2300">
    <property type="match status" value="1"/>
</dbReference>
<protein>
    <submittedName>
        <fullName evidence="3">PTS system ascorbate-specific IIB component</fullName>
    </submittedName>
</protein>
<dbReference type="Pfam" id="PF02302">
    <property type="entry name" value="PTS_IIB"/>
    <property type="match status" value="1"/>
</dbReference>